<evidence type="ECO:0000313" key="3">
    <source>
        <dbReference type="Proteomes" id="UP000232875"/>
    </source>
</evidence>
<dbReference type="InterPro" id="IPR036322">
    <property type="entry name" value="WD40_repeat_dom_sf"/>
</dbReference>
<dbReference type="InterPro" id="IPR028322">
    <property type="entry name" value="PNRC-like_rgn"/>
</dbReference>
<feature type="region of interest" description="Disordered" evidence="1">
    <location>
        <begin position="1194"/>
        <end position="1251"/>
    </location>
</feature>
<dbReference type="STRING" id="2020962.A0A2N1JFK0"/>
<proteinExistence type="predicted"/>
<feature type="region of interest" description="Disordered" evidence="1">
    <location>
        <begin position="255"/>
        <end position="281"/>
    </location>
</feature>
<dbReference type="SUPFAM" id="SSF50978">
    <property type="entry name" value="WD40 repeat-like"/>
    <property type="match status" value="1"/>
</dbReference>
<reference evidence="2 3" key="1">
    <citation type="submission" date="2017-10" db="EMBL/GenBank/DDBJ databases">
        <title>A novel species of cold-tolerant Malassezia isolated from bats.</title>
        <authorList>
            <person name="Lorch J.M."/>
            <person name="Palmer J.M."/>
            <person name="Vanderwolf K.J."/>
            <person name="Schmidt K.Z."/>
            <person name="Verant M.L."/>
            <person name="Weller T.J."/>
            <person name="Blehert D.S."/>
        </authorList>
    </citation>
    <scope>NUCLEOTIDE SEQUENCE [LARGE SCALE GENOMIC DNA]</scope>
    <source>
        <strain evidence="2 3">NWHC:44797-103</strain>
    </source>
</reference>
<organism evidence="2 3">
    <name type="scientific">Malassezia vespertilionis</name>
    <dbReference type="NCBI Taxonomy" id="2020962"/>
    <lineage>
        <taxon>Eukaryota</taxon>
        <taxon>Fungi</taxon>
        <taxon>Dikarya</taxon>
        <taxon>Basidiomycota</taxon>
        <taxon>Ustilaginomycotina</taxon>
        <taxon>Malasseziomycetes</taxon>
        <taxon>Malasseziales</taxon>
        <taxon>Malasseziaceae</taxon>
        <taxon>Malassezia</taxon>
    </lineage>
</organism>
<keyword evidence="3" id="KW-1185">Reference proteome</keyword>
<dbReference type="EMBL" id="KZ454987">
    <property type="protein sequence ID" value="PKI85327.1"/>
    <property type="molecule type" value="Genomic_DNA"/>
</dbReference>
<feature type="compositionally biased region" description="Basic residues" evidence="1">
    <location>
        <begin position="1242"/>
        <end position="1251"/>
    </location>
</feature>
<sequence>MANRGRAAPGSNSEELQVWQAVRTQLKVLDNARNTALTGYERLSRARAEGTKSLEGLYNVVESTILDEQRAIEGSLEQLDILLALRQAPANEVADGRRRKRRAEESAESEPDPELRKTRASGPLPKRGALEELQKGRKVAFCQPQNSSVGMDEGEVWIMATIIGCINNDYNRYVVQDAEEEGTHGPCFYNATKREQDALTAPYQLMFDDDGADIKHVPAYLVSSRELMMDTESAALASAAPSGLTWQQEMMTKSFHTAPRHQEKRAGQPKQPATQKQNIKKCDTVDSTPVAAMTWQQQMLRQGARRGPTFDHPADARDAQTFGGANKKAAAGTMERRKGKNGAKNSASDGKNGAKGNAYDAKMPATPRKGAMPDIAYAGPTFHNSPSAASLPAPRFSSKPTKLATNDEAAEDAMLADTQAQTPSEPAPVSSAQEPVTDAANLVAQNPTTEPKLQTVDNLLANMMNASFPSLGTSSLLYLEEPGSVALLPAETTSPAPHVRWDIPGRSERPGIHVLPTAKSVQVFPNTQPHPPAWANRIPVHDLALHGISFLHRYHPGIDIPSRLLAESVLEDAQWQIAQEDHGDNLTRCTTTMLHCEDVLLVVCAGGIHHEALYISTWTPGQASPEFHASSIPAFEADAPIVSVQSIPGELKLLIRTLAETYIGSVRNEAPYSVHVDASVRTGTHVPAQVADATYSHDSVIIVDTHGTVQQWDVEAQRRHTLVSMDVEHDAFWALAVTSPYTLALASCYAINTIDRRTPAPTPIVDLSHSVHTMCRNKITSLQPSFLHTERYLLALASTDAVQYYDVRFPNVPMASWAHDRGYDRTLTLCPTTPGSFLLASQKNRLLGAYSACIIPEAQTWAYLAAERPCWVQSAIPEAHSTPLSAPFAANLQPHVPATVLLEQSERGALWMRYLDVETTEHLASEAHKTQDPGPFGDAEVTRTDWRTLYKAAILGWLGISDPFSHERAAEIMLQALQHAPATSMPHTFGTDAYSKAAVHLSIPYTLPARSVLQAPLDAQWRALLEQCKQNAPHMLLHISMPWLAGAIPTSPNACYDWFAAQQHTASAGQGMESVRDAERQQALDVFMASMLFGTPSTSSGTARNTNWRSDSHVPCYPAAPSMRILQRDGVDTQLSDAARLLLAEWPLDASPDAYMYETPYHAAPHEEHKGMHVASSQAPSTARGSVLPRVVSKANREPDPARSPIRTAPASQDASQERIIEVQTQKEPGRFAQRPATRAEPKRRKRMGGF</sequence>
<feature type="region of interest" description="Disordered" evidence="1">
    <location>
        <begin position="93"/>
        <end position="126"/>
    </location>
</feature>
<dbReference type="Proteomes" id="UP000232875">
    <property type="component" value="Unassembled WGS sequence"/>
</dbReference>
<gene>
    <name evidence="2" type="ORF">MVES_000312</name>
</gene>
<dbReference type="OrthoDB" id="2382881at2759"/>
<evidence type="ECO:0000256" key="1">
    <source>
        <dbReference type="SAM" id="MobiDB-lite"/>
    </source>
</evidence>
<dbReference type="AlphaFoldDB" id="A0A2N1JFK0"/>
<accession>A0A2N1JFK0</accession>
<dbReference type="GO" id="GO:0016071">
    <property type="term" value="P:mRNA metabolic process"/>
    <property type="evidence" value="ECO:0007669"/>
    <property type="project" value="UniProtKB-ARBA"/>
</dbReference>
<feature type="region of interest" description="Disordered" evidence="1">
    <location>
        <begin position="304"/>
        <end position="360"/>
    </location>
</feature>
<protein>
    <submittedName>
        <fullName evidence="2">Uncharacterized protein</fullName>
    </submittedName>
</protein>
<dbReference type="Pfam" id="PF15365">
    <property type="entry name" value="PNRC"/>
    <property type="match status" value="1"/>
</dbReference>
<feature type="compositionally biased region" description="Basic and acidic residues" evidence="1">
    <location>
        <begin position="308"/>
        <end position="318"/>
    </location>
</feature>
<name>A0A2N1JFK0_9BASI</name>
<evidence type="ECO:0000313" key="2">
    <source>
        <dbReference type="EMBL" id="PKI85327.1"/>
    </source>
</evidence>